<dbReference type="Gene3D" id="3.40.50.300">
    <property type="entry name" value="P-loop containing nucleotide triphosphate hydrolases"/>
    <property type="match status" value="1"/>
</dbReference>
<dbReference type="Pfam" id="PF00004">
    <property type="entry name" value="AAA"/>
    <property type="match status" value="1"/>
</dbReference>
<dbReference type="AlphaFoldDB" id="A0A512RK05"/>
<dbReference type="SUPFAM" id="SSF52540">
    <property type="entry name" value="P-loop containing nucleoside triphosphate hydrolases"/>
    <property type="match status" value="1"/>
</dbReference>
<dbReference type="Proteomes" id="UP000321436">
    <property type="component" value="Unassembled WGS sequence"/>
</dbReference>
<dbReference type="GO" id="GO:0016887">
    <property type="term" value="F:ATP hydrolysis activity"/>
    <property type="evidence" value="ECO:0007669"/>
    <property type="project" value="InterPro"/>
</dbReference>
<gene>
    <name evidence="5" type="ORF">CCY01nite_22970</name>
</gene>
<dbReference type="InterPro" id="IPR003593">
    <property type="entry name" value="AAA+_ATPase"/>
</dbReference>
<proteinExistence type="inferred from homology"/>
<evidence type="ECO:0000259" key="4">
    <source>
        <dbReference type="SMART" id="SM00382"/>
    </source>
</evidence>
<dbReference type="SMART" id="SM00382">
    <property type="entry name" value="AAA"/>
    <property type="match status" value="1"/>
</dbReference>
<dbReference type="InterPro" id="IPR003959">
    <property type="entry name" value="ATPase_AAA_core"/>
</dbReference>
<dbReference type="EMBL" id="BKAU01000002">
    <property type="protein sequence ID" value="GEP96037.1"/>
    <property type="molecule type" value="Genomic_DNA"/>
</dbReference>
<name>A0A512RK05_9BACT</name>
<feature type="domain" description="AAA+ ATPase" evidence="4">
    <location>
        <begin position="249"/>
        <end position="381"/>
    </location>
</feature>
<reference evidence="5 6" key="1">
    <citation type="submission" date="2019-07" db="EMBL/GenBank/DDBJ databases">
        <title>Whole genome shotgun sequence of Chitinophaga cymbidii NBRC 109752.</title>
        <authorList>
            <person name="Hosoyama A."/>
            <person name="Uohara A."/>
            <person name="Ohji S."/>
            <person name="Ichikawa N."/>
        </authorList>
    </citation>
    <scope>NUCLEOTIDE SEQUENCE [LARGE SCALE GENOMIC DNA]</scope>
    <source>
        <strain evidence="5 6">NBRC 109752</strain>
    </source>
</reference>
<accession>A0A512RK05</accession>
<evidence type="ECO:0000256" key="3">
    <source>
        <dbReference type="ARBA" id="ARBA00022840"/>
    </source>
</evidence>
<dbReference type="InterPro" id="IPR050221">
    <property type="entry name" value="26S_Proteasome_ATPase"/>
</dbReference>
<organism evidence="5 6">
    <name type="scientific">Chitinophaga cymbidii</name>
    <dbReference type="NCBI Taxonomy" id="1096750"/>
    <lineage>
        <taxon>Bacteria</taxon>
        <taxon>Pseudomonadati</taxon>
        <taxon>Bacteroidota</taxon>
        <taxon>Chitinophagia</taxon>
        <taxon>Chitinophagales</taxon>
        <taxon>Chitinophagaceae</taxon>
        <taxon>Chitinophaga</taxon>
    </lineage>
</organism>
<comment type="similarity">
    <text evidence="1">Belongs to the AAA ATPase family.</text>
</comment>
<dbReference type="GO" id="GO:0005524">
    <property type="term" value="F:ATP binding"/>
    <property type="evidence" value="ECO:0007669"/>
    <property type="project" value="UniProtKB-KW"/>
</dbReference>
<evidence type="ECO:0000313" key="6">
    <source>
        <dbReference type="Proteomes" id="UP000321436"/>
    </source>
</evidence>
<dbReference type="CDD" id="cd19481">
    <property type="entry name" value="RecA-like_protease"/>
    <property type="match status" value="1"/>
</dbReference>
<sequence length="456" mass="51772">METTRIKKELTGHINGNGQAENYLVTALDYFRRFVTGRLAMHLQNGPPVEYDLSPPQPYDETPFARFARHSLPSREEMIVVLAALAPHVLTGFYDNIMQQFLPQGGELPEFGGIKGQHHRGTLPTGETALFLLAGTDPMARLSLLTLFSDASFLFRHHILSLEAVRTGEPALSGRLMLDTEYAEVFTTGKVALPKPGMHFPAEHITTQMEWDDLVLPESVWRQVHELESWIKHHDTLMKEWGMGKKLKPGYRVLFYGPPGTGKTLTATLLGKYTGREVFRVDLSMIISKYIGETEKNLAALFDKAEHKNWILFFDEADAIFGKRTGVRDAHDKYANQEVSYLLQRIEMHAGLTILASNFRNNMDDAFIRRFSSIIYFPPPRPAERLLLLQKSFPRKLRLQEDTDLEAIAAAYDLTGSHIMNIVQYISLNALERNNFTVSQADILKGVRRELEKEGK</sequence>
<dbReference type="PANTHER" id="PTHR23073">
    <property type="entry name" value="26S PROTEASOME REGULATORY SUBUNIT"/>
    <property type="match status" value="1"/>
</dbReference>
<evidence type="ECO:0000256" key="2">
    <source>
        <dbReference type="ARBA" id="ARBA00022741"/>
    </source>
</evidence>
<keyword evidence="6" id="KW-1185">Reference proteome</keyword>
<dbReference type="InterPro" id="IPR027417">
    <property type="entry name" value="P-loop_NTPase"/>
</dbReference>
<dbReference type="RefSeq" id="WP_222614369.1">
    <property type="nucleotide sequence ID" value="NZ_BKAU01000002.1"/>
</dbReference>
<keyword evidence="3" id="KW-0067">ATP-binding</keyword>
<comment type="caution">
    <text evidence="5">The sequence shown here is derived from an EMBL/GenBank/DDBJ whole genome shotgun (WGS) entry which is preliminary data.</text>
</comment>
<protein>
    <recommendedName>
        <fullName evidence="4">AAA+ ATPase domain-containing protein</fullName>
    </recommendedName>
</protein>
<evidence type="ECO:0000256" key="1">
    <source>
        <dbReference type="ARBA" id="ARBA00006914"/>
    </source>
</evidence>
<evidence type="ECO:0000313" key="5">
    <source>
        <dbReference type="EMBL" id="GEP96037.1"/>
    </source>
</evidence>
<keyword evidence="2" id="KW-0547">Nucleotide-binding</keyword>